<dbReference type="Pfam" id="PF13424">
    <property type="entry name" value="TPR_12"/>
    <property type="match status" value="1"/>
</dbReference>
<dbReference type="Proteomes" id="UP000236754">
    <property type="component" value="Unassembled WGS sequence"/>
</dbReference>
<protein>
    <submittedName>
        <fullName evidence="1">Tetratricopeptide repeat-containing protein</fullName>
    </submittedName>
</protein>
<accession>A0A1H6D428</accession>
<dbReference type="SUPFAM" id="SSF48452">
    <property type="entry name" value="TPR-like"/>
    <property type="match status" value="1"/>
</dbReference>
<sequence>MSDLTGDGERLRQAEQLYESAVFGGDRAAPARAERVLDGLEADLALARGKALHAHYLAERKEVDEGREGELFERAVALYRRVEDMRGEGEALFWLGTWHQVVREAYDEAVPCFRQAYDLADAVGDRLTLSYATRHLAFAAEAAGRMDEARGRYTESVRLREELGFLPGVAAAKLSLGQFTWQVDGDREAALRLMEEARMTAEECGAHGVLAWIAGARESMG</sequence>
<keyword evidence="2" id="KW-1185">Reference proteome</keyword>
<dbReference type="InterPro" id="IPR011990">
    <property type="entry name" value="TPR-like_helical_dom_sf"/>
</dbReference>
<dbReference type="AlphaFoldDB" id="A0A1H6D428"/>
<name>A0A1H6D428_9ACTN</name>
<dbReference type="RefSeq" id="WP_103888203.1">
    <property type="nucleotide sequence ID" value="NZ_FNVU01000011.1"/>
</dbReference>
<dbReference type="EMBL" id="FNVU01000011">
    <property type="protein sequence ID" value="SEG79543.1"/>
    <property type="molecule type" value="Genomic_DNA"/>
</dbReference>
<evidence type="ECO:0000313" key="1">
    <source>
        <dbReference type="EMBL" id="SEG79543.1"/>
    </source>
</evidence>
<dbReference type="Gene3D" id="1.25.40.10">
    <property type="entry name" value="Tetratricopeptide repeat domain"/>
    <property type="match status" value="1"/>
</dbReference>
<proteinExistence type="predicted"/>
<reference evidence="1 2" key="1">
    <citation type="submission" date="2016-10" db="EMBL/GenBank/DDBJ databases">
        <authorList>
            <person name="de Groot N.N."/>
        </authorList>
    </citation>
    <scope>NUCLEOTIDE SEQUENCE [LARGE SCALE GENOMIC DNA]</scope>
    <source>
        <strain evidence="1 2">CGMCC 4.2023</strain>
    </source>
</reference>
<dbReference type="OrthoDB" id="3373592at2"/>
<evidence type="ECO:0000313" key="2">
    <source>
        <dbReference type="Proteomes" id="UP000236754"/>
    </source>
</evidence>
<organism evidence="1 2">
    <name type="scientific">Actinacidiphila yanglinensis</name>
    <dbReference type="NCBI Taxonomy" id="310779"/>
    <lineage>
        <taxon>Bacteria</taxon>
        <taxon>Bacillati</taxon>
        <taxon>Actinomycetota</taxon>
        <taxon>Actinomycetes</taxon>
        <taxon>Kitasatosporales</taxon>
        <taxon>Streptomycetaceae</taxon>
        <taxon>Actinacidiphila</taxon>
    </lineage>
</organism>
<gene>
    <name evidence="1" type="ORF">SAMN05216223_111162</name>
</gene>